<dbReference type="Pfam" id="PF18693">
    <property type="entry name" value="TRAM_2"/>
    <property type="match status" value="1"/>
</dbReference>
<feature type="binding site" evidence="10">
    <location>
        <position position="161"/>
    </location>
    <ligand>
        <name>[4Fe-4S] cluster</name>
        <dbReference type="ChEBI" id="CHEBI:49883"/>
        <label>2</label>
        <note>4Fe-4S-S-AdoMet</note>
    </ligand>
</feature>
<evidence type="ECO:0000256" key="3">
    <source>
        <dbReference type="ARBA" id="ARBA00022490"/>
    </source>
</evidence>
<dbReference type="GO" id="GO:0035599">
    <property type="term" value="F:aspartic acid methylthiotransferase activity"/>
    <property type="evidence" value="ECO:0007669"/>
    <property type="project" value="TreeGrafter"/>
</dbReference>
<evidence type="ECO:0000256" key="6">
    <source>
        <dbReference type="ARBA" id="ARBA00022723"/>
    </source>
</evidence>
<dbReference type="Gene3D" id="2.40.50.140">
    <property type="entry name" value="Nucleic acid-binding proteins"/>
    <property type="match status" value="1"/>
</dbReference>
<dbReference type="GO" id="GO:0035597">
    <property type="term" value="F:tRNA-2-methylthio-N(6)-dimethylallyladenosine(37) synthase activity"/>
    <property type="evidence" value="ECO:0007669"/>
    <property type="project" value="UniProtKB-EC"/>
</dbReference>
<dbReference type="EMBL" id="FMWL01000002">
    <property type="protein sequence ID" value="SCZ76825.1"/>
    <property type="molecule type" value="Genomic_DNA"/>
</dbReference>
<keyword evidence="4 10" id="KW-0808">Transferase</keyword>
<evidence type="ECO:0000256" key="8">
    <source>
        <dbReference type="ARBA" id="ARBA00023014"/>
    </source>
</evidence>
<dbReference type="InterPro" id="IPR007197">
    <property type="entry name" value="rSAM"/>
</dbReference>
<dbReference type="STRING" id="1120920.SAMN03080599_00426"/>
<reference evidence="12 13" key="1">
    <citation type="submission" date="2016-10" db="EMBL/GenBank/DDBJ databases">
        <authorList>
            <person name="de Groot N.N."/>
        </authorList>
    </citation>
    <scope>NUCLEOTIDE SEQUENCE [LARGE SCALE GENOMIC DNA]</scope>
    <source>
        <strain evidence="12 13">DSM 2784</strain>
    </source>
</reference>
<dbReference type="GO" id="GO:0051539">
    <property type="term" value="F:4 iron, 4 sulfur cluster binding"/>
    <property type="evidence" value="ECO:0007669"/>
    <property type="project" value="UniProtKB-UniRule"/>
</dbReference>
<comment type="function">
    <text evidence="10">Catalyzes the methylthiolation of an aspartic acid residue of ribosomal protein uS12.</text>
</comment>
<keyword evidence="13" id="KW-1185">Reference proteome</keyword>
<keyword evidence="12" id="KW-0689">Ribosomal protein</keyword>
<dbReference type="Gene3D" id="3.80.30.20">
    <property type="entry name" value="tm_1862 like domain"/>
    <property type="match status" value="1"/>
</dbReference>
<dbReference type="PANTHER" id="PTHR43837:SF1">
    <property type="entry name" value="RIBOSOMAL PROTEIN US12 METHYLTHIOTRANSFERASE RIMO"/>
    <property type="match status" value="1"/>
</dbReference>
<dbReference type="FunFam" id="3.80.30.20:FF:000001">
    <property type="entry name" value="tRNA-2-methylthio-N(6)-dimethylallyladenosine synthase 2"/>
    <property type="match status" value="1"/>
</dbReference>
<dbReference type="InterPro" id="IPR006638">
    <property type="entry name" value="Elp3/MiaA/NifB-like_rSAM"/>
</dbReference>
<sequence length="448" mass="50793">MDYRVYVETLGCAKNQVDSEIMIGLLDQQRYLLTGDPEHAEVIVVNTCGFIESAKAESVDTILEMAQYKTTGRCKMLVVTGCLAQRYAEELRLEIPEIDALVGTGSFDTLIPVIDRVLKSQGTVVEMASIDKEFSEALPRIMLTPKHQAYLKIAEGCDNMCTYCIIPKLRGRYRSRVFEDILTEARALVADGVTELIIIAQDITRYGIDRYLRYRLADLLYALNEIEGLRWIRLQYCYPDIINDELIEAIASCEKVAHYIDMPVQHIDDNILKRMNRRTSGEAIRSLIEKLRARIPDIAIRTTMIVGFPGETEAEFEALADFVKWASFDKLGVFPYSQEEDTPAALLPQQLEDELKLERRDRIMEIQMGISSELMANKVGLTLEVLIEEAVEDEDVYIGRTQYDAPEIDGVVYVNVPTDAEVDLEIGTYVQVRIADAMEYDLIGDLIL</sequence>
<dbReference type="Proteomes" id="UP000199208">
    <property type="component" value="Unassembled WGS sequence"/>
</dbReference>
<dbReference type="InterPro" id="IPR002792">
    <property type="entry name" value="TRAM_dom"/>
</dbReference>
<keyword evidence="12" id="KW-0687">Ribonucleoprotein</keyword>
<dbReference type="InterPro" id="IPR013848">
    <property type="entry name" value="Methylthiotransferase_N"/>
</dbReference>
<comment type="similarity">
    <text evidence="10">Belongs to the methylthiotransferase family. RimO subfamily.</text>
</comment>
<proteinExistence type="inferred from homology"/>
<dbReference type="InterPro" id="IPR005839">
    <property type="entry name" value="Methylthiotransferase"/>
</dbReference>
<comment type="subcellular location">
    <subcellularLocation>
        <location evidence="10">Cytoplasm</location>
    </subcellularLocation>
</comment>
<name>A0A1G5RRU1_9FIRM</name>
<feature type="binding site" evidence="10">
    <location>
        <position position="157"/>
    </location>
    <ligand>
        <name>[4Fe-4S] cluster</name>
        <dbReference type="ChEBI" id="CHEBI:49883"/>
        <label>2</label>
        <note>4Fe-4S-S-AdoMet</note>
    </ligand>
</feature>
<dbReference type="HAMAP" id="MF_01865">
    <property type="entry name" value="MTTase_RimO"/>
    <property type="match status" value="1"/>
</dbReference>
<dbReference type="SFLD" id="SFLDG01082">
    <property type="entry name" value="B12-binding_domain_containing"/>
    <property type="match status" value="1"/>
</dbReference>
<dbReference type="GO" id="GO:0005829">
    <property type="term" value="C:cytosol"/>
    <property type="evidence" value="ECO:0007669"/>
    <property type="project" value="TreeGrafter"/>
</dbReference>
<keyword evidence="6 10" id="KW-0479">Metal-binding</keyword>
<keyword evidence="2 10" id="KW-0004">4Fe-4S</keyword>
<dbReference type="SUPFAM" id="SSF102114">
    <property type="entry name" value="Radical SAM enzymes"/>
    <property type="match status" value="1"/>
</dbReference>
<dbReference type="InterPro" id="IPR020612">
    <property type="entry name" value="Methylthiotransferase_CS"/>
</dbReference>
<dbReference type="NCBIfam" id="TIGR00089">
    <property type="entry name" value="MiaB/RimO family radical SAM methylthiotransferase"/>
    <property type="match status" value="1"/>
</dbReference>
<evidence type="ECO:0000313" key="12">
    <source>
        <dbReference type="EMBL" id="SCZ76825.1"/>
    </source>
</evidence>
<dbReference type="Pfam" id="PF00919">
    <property type="entry name" value="UPF0004"/>
    <property type="match status" value="1"/>
</dbReference>
<feature type="binding site" evidence="10">
    <location>
        <position position="12"/>
    </location>
    <ligand>
        <name>[4Fe-4S] cluster</name>
        <dbReference type="ChEBI" id="CHEBI:49883"/>
        <label>1</label>
    </ligand>
</feature>
<keyword evidence="7 10" id="KW-0408">Iron</keyword>
<organism evidence="12 13">
    <name type="scientific">Acidaminobacter hydrogenoformans DSM 2784</name>
    <dbReference type="NCBI Taxonomy" id="1120920"/>
    <lineage>
        <taxon>Bacteria</taxon>
        <taxon>Bacillati</taxon>
        <taxon>Bacillota</taxon>
        <taxon>Clostridia</taxon>
        <taxon>Peptostreptococcales</taxon>
        <taxon>Acidaminobacteraceae</taxon>
        <taxon>Acidaminobacter</taxon>
    </lineage>
</organism>
<dbReference type="PANTHER" id="PTHR43837">
    <property type="entry name" value="RIBOSOMAL PROTEIN S12 METHYLTHIOTRANSFERASE RIMO"/>
    <property type="match status" value="1"/>
</dbReference>
<dbReference type="EC" id="2.8.4.4" evidence="10"/>
<evidence type="ECO:0000313" key="13">
    <source>
        <dbReference type="Proteomes" id="UP000199208"/>
    </source>
</evidence>
<dbReference type="InterPro" id="IPR058240">
    <property type="entry name" value="rSAM_sf"/>
</dbReference>
<dbReference type="AlphaFoldDB" id="A0A1G5RRU1"/>
<protein>
    <recommendedName>
        <fullName evidence="10">Ribosomal protein uS12 methylthiotransferase RimO</fullName>
        <shortName evidence="10">uS12 MTTase</shortName>
        <shortName evidence="10">uS12 methylthiotransferase</shortName>
        <ecNumber evidence="10">2.8.4.4</ecNumber>
    </recommendedName>
    <alternativeName>
        <fullName evidence="10">Ribosomal protein uS12 (aspartate-C(3))-methylthiotransferase</fullName>
    </alternativeName>
    <alternativeName>
        <fullName evidence="10">Ribosome maturation factor RimO</fullName>
    </alternativeName>
</protein>
<evidence type="ECO:0000256" key="5">
    <source>
        <dbReference type="ARBA" id="ARBA00022691"/>
    </source>
</evidence>
<evidence type="ECO:0000259" key="11">
    <source>
        <dbReference type="SMART" id="SM00729"/>
    </source>
</evidence>
<dbReference type="RefSeq" id="WP_092589240.1">
    <property type="nucleotide sequence ID" value="NZ_FMWL01000002.1"/>
</dbReference>
<comment type="catalytic activity">
    <reaction evidence="10">
        <text>L-aspartate(89)-[ribosomal protein uS12]-hydrogen + (sulfur carrier)-SH + AH2 + 2 S-adenosyl-L-methionine = 3-methylsulfanyl-L-aspartate(89)-[ribosomal protein uS12]-hydrogen + (sulfur carrier)-H + 5'-deoxyadenosine + L-methionine + A + S-adenosyl-L-homocysteine + 2 H(+)</text>
        <dbReference type="Rhea" id="RHEA:37087"/>
        <dbReference type="Rhea" id="RHEA-COMP:10460"/>
        <dbReference type="Rhea" id="RHEA-COMP:10461"/>
        <dbReference type="Rhea" id="RHEA-COMP:14737"/>
        <dbReference type="Rhea" id="RHEA-COMP:14739"/>
        <dbReference type="ChEBI" id="CHEBI:13193"/>
        <dbReference type="ChEBI" id="CHEBI:15378"/>
        <dbReference type="ChEBI" id="CHEBI:17319"/>
        <dbReference type="ChEBI" id="CHEBI:17499"/>
        <dbReference type="ChEBI" id="CHEBI:29917"/>
        <dbReference type="ChEBI" id="CHEBI:29961"/>
        <dbReference type="ChEBI" id="CHEBI:57844"/>
        <dbReference type="ChEBI" id="CHEBI:57856"/>
        <dbReference type="ChEBI" id="CHEBI:59789"/>
        <dbReference type="ChEBI" id="CHEBI:64428"/>
        <dbReference type="ChEBI" id="CHEBI:73599"/>
        <dbReference type="EC" id="2.8.4.4"/>
    </reaction>
</comment>
<evidence type="ECO:0000256" key="10">
    <source>
        <dbReference type="HAMAP-Rule" id="MF_01865"/>
    </source>
</evidence>
<dbReference type="GO" id="GO:0046872">
    <property type="term" value="F:metal ion binding"/>
    <property type="evidence" value="ECO:0007669"/>
    <property type="project" value="UniProtKB-KW"/>
</dbReference>
<dbReference type="SMART" id="SM00729">
    <property type="entry name" value="Elp3"/>
    <property type="match status" value="1"/>
</dbReference>
<accession>A0A1G5RRU1</accession>
<dbReference type="SFLD" id="SFLDF00274">
    <property type="entry name" value="ribosomal_protein_S12_methylth"/>
    <property type="match status" value="1"/>
</dbReference>
<dbReference type="InterPro" id="IPR038135">
    <property type="entry name" value="Methylthiotransferase_N_sf"/>
</dbReference>
<dbReference type="InterPro" id="IPR012340">
    <property type="entry name" value="NA-bd_OB-fold"/>
</dbReference>
<comment type="function">
    <text evidence="1">Catalyzes the methylthiolation of N6-(dimethylallyl)adenosine (i(6)A), leading to the formation of 2-methylthio-N6-(dimethylallyl)adenosine (ms(2)i(6)A) at position 37 in tRNAs that read codons beginning with uridine.</text>
</comment>
<dbReference type="SFLD" id="SFLDG01061">
    <property type="entry name" value="methylthiotransferase"/>
    <property type="match status" value="1"/>
</dbReference>
<comment type="cofactor">
    <cofactor evidence="10">
        <name>[4Fe-4S] cluster</name>
        <dbReference type="ChEBI" id="CHEBI:49883"/>
    </cofactor>
    <text evidence="10">Binds 2 [4Fe-4S] clusters. One cluster is coordinated with 3 cysteines and an exchangeable S-adenosyl-L-methionine.</text>
</comment>
<dbReference type="InterPro" id="IPR005840">
    <property type="entry name" value="Ribosomal_uS12_MeSTrfase_RimO"/>
</dbReference>
<keyword evidence="8 10" id="KW-0411">Iron-sulfur</keyword>
<dbReference type="PROSITE" id="PS01278">
    <property type="entry name" value="MTTASE_RADICAL"/>
    <property type="match status" value="1"/>
</dbReference>
<evidence type="ECO:0000256" key="4">
    <source>
        <dbReference type="ARBA" id="ARBA00022679"/>
    </source>
</evidence>
<dbReference type="FunFam" id="3.40.50.12160:FF:000003">
    <property type="entry name" value="CDK5 regulatory subunit-associated protein 1"/>
    <property type="match status" value="1"/>
</dbReference>
<evidence type="ECO:0000256" key="7">
    <source>
        <dbReference type="ARBA" id="ARBA00023004"/>
    </source>
</evidence>
<keyword evidence="3 10" id="KW-0963">Cytoplasm</keyword>
<dbReference type="GO" id="GO:0005840">
    <property type="term" value="C:ribosome"/>
    <property type="evidence" value="ECO:0007669"/>
    <property type="project" value="UniProtKB-KW"/>
</dbReference>
<dbReference type="Pfam" id="PF04055">
    <property type="entry name" value="Radical_SAM"/>
    <property type="match status" value="1"/>
</dbReference>
<comment type="catalytic activity">
    <reaction evidence="9">
        <text>N(6)-dimethylallyladenosine(37) in tRNA + (sulfur carrier)-SH + AH2 + 2 S-adenosyl-L-methionine = 2-methylsulfanyl-N(6)-dimethylallyladenosine(37) in tRNA + (sulfur carrier)-H + 5'-deoxyadenosine + L-methionine + A + S-adenosyl-L-homocysteine + 2 H(+)</text>
        <dbReference type="Rhea" id="RHEA:37067"/>
        <dbReference type="Rhea" id="RHEA-COMP:10375"/>
        <dbReference type="Rhea" id="RHEA-COMP:10376"/>
        <dbReference type="Rhea" id="RHEA-COMP:14737"/>
        <dbReference type="Rhea" id="RHEA-COMP:14739"/>
        <dbReference type="ChEBI" id="CHEBI:13193"/>
        <dbReference type="ChEBI" id="CHEBI:15378"/>
        <dbReference type="ChEBI" id="CHEBI:17319"/>
        <dbReference type="ChEBI" id="CHEBI:17499"/>
        <dbReference type="ChEBI" id="CHEBI:29917"/>
        <dbReference type="ChEBI" id="CHEBI:57844"/>
        <dbReference type="ChEBI" id="CHEBI:57856"/>
        <dbReference type="ChEBI" id="CHEBI:59789"/>
        <dbReference type="ChEBI" id="CHEBI:64428"/>
        <dbReference type="ChEBI" id="CHEBI:74415"/>
        <dbReference type="ChEBI" id="CHEBI:74417"/>
        <dbReference type="EC" id="2.8.4.3"/>
    </reaction>
</comment>
<dbReference type="NCBIfam" id="TIGR01125">
    <property type="entry name" value="30S ribosomal protein S12 methylthiotransferase RimO"/>
    <property type="match status" value="1"/>
</dbReference>
<feature type="binding site" evidence="10">
    <location>
        <position position="48"/>
    </location>
    <ligand>
        <name>[4Fe-4S] cluster</name>
        <dbReference type="ChEBI" id="CHEBI:49883"/>
        <label>1</label>
    </ligand>
</feature>
<dbReference type="OrthoDB" id="9805215at2"/>
<gene>
    <name evidence="10" type="primary">rimO</name>
    <name evidence="12" type="ORF">SAMN03080599_00426</name>
</gene>
<keyword evidence="5 10" id="KW-0949">S-adenosyl-L-methionine</keyword>
<dbReference type="SFLD" id="SFLDS00029">
    <property type="entry name" value="Radical_SAM"/>
    <property type="match status" value="1"/>
</dbReference>
<evidence type="ECO:0000256" key="9">
    <source>
        <dbReference type="ARBA" id="ARBA00051425"/>
    </source>
</evidence>
<evidence type="ECO:0000256" key="2">
    <source>
        <dbReference type="ARBA" id="ARBA00022485"/>
    </source>
</evidence>
<feature type="domain" description="Elp3/MiaA/NifB-like radical SAM core" evidence="11">
    <location>
        <begin position="147"/>
        <end position="365"/>
    </location>
</feature>
<dbReference type="Gene3D" id="3.40.50.12160">
    <property type="entry name" value="Methylthiotransferase, N-terminal domain"/>
    <property type="match status" value="1"/>
</dbReference>
<feature type="binding site" evidence="10">
    <location>
        <position position="164"/>
    </location>
    <ligand>
        <name>[4Fe-4S] cluster</name>
        <dbReference type="ChEBI" id="CHEBI:49883"/>
        <label>2</label>
        <note>4Fe-4S-S-AdoMet</note>
    </ligand>
</feature>
<dbReference type="CDD" id="cd01335">
    <property type="entry name" value="Radical_SAM"/>
    <property type="match status" value="1"/>
</dbReference>
<feature type="binding site" evidence="10">
    <location>
        <position position="82"/>
    </location>
    <ligand>
        <name>[4Fe-4S] cluster</name>
        <dbReference type="ChEBI" id="CHEBI:49883"/>
        <label>1</label>
    </ligand>
</feature>
<dbReference type="GO" id="GO:0103039">
    <property type="term" value="F:protein methylthiotransferase activity"/>
    <property type="evidence" value="ECO:0007669"/>
    <property type="project" value="UniProtKB-EC"/>
</dbReference>
<dbReference type="InterPro" id="IPR023404">
    <property type="entry name" value="rSAM_horseshoe"/>
</dbReference>
<evidence type="ECO:0000256" key="1">
    <source>
        <dbReference type="ARBA" id="ARBA00003234"/>
    </source>
</evidence>